<dbReference type="AlphaFoldDB" id="A0A8E2DUG8"/>
<dbReference type="Proteomes" id="UP000250043">
    <property type="component" value="Unassembled WGS sequence"/>
</dbReference>
<accession>A0A8E2DUG8</accession>
<dbReference type="InterPro" id="IPR035899">
    <property type="entry name" value="DBL_dom_sf"/>
</dbReference>
<dbReference type="Gene3D" id="1.20.900.10">
    <property type="entry name" value="Dbl homology (DH) domain"/>
    <property type="match status" value="1"/>
</dbReference>
<feature type="compositionally biased region" description="Polar residues" evidence="1">
    <location>
        <begin position="354"/>
        <end position="368"/>
    </location>
</feature>
<feature type="compositionally biased region" description="Low complexity" evidence="1">
    <location>
        <begin position="828"/>
        <end position="841"/>
    </location>
</feature>
<dbReference type="InterPro" id="IPR000219">
    <property type="entry name" value="DH_dom"/>
</dbReference>
<feature type="compositionally biased region" description="Pro residues" evidence="1">
    <location>
        <begin position="715"/>
        <end position="731"/>
    </location>
</feature>
<feature type="compositionally biased region" description="Low complexity" evidence="1">
    <location>
        <begin position="696"/>
        <end position="711"/>
    </location>
</feature>
<dbReference type="PANTHER" id="PTHR45924:SF2">
    <property type="entry name" value="FI17866P1"/>
    <property type="match status" value="1"/>
</dbReference>
<dbReference type="Pfam" id="PF00621">
    <property type="entry name" value="RhoGEF"/>
    <property type="match status" value="1"/>
</dbReference>
<name>A0A8E2DUG8_9APHY</name>
<feature type="region of interest" description="Disordered" evidence="1">
    <location>
        <begin position="862"/>
        <end position="882"/>
    </location>
</feature>
<reference evidence="3 4" key="1">
    <citation type="submission" date="2016-07" db="EMBL/GenBank/DDBJ databases">
        <title>Draft genome of the white-rot fungus Obba rivulosa 3A-2.</title>
        <authorList>
            <consortium name="DOE Joint Genome Institute"/>
            <person name="Miettinen O."/>
            <person name="Riley R."/>
            <person name="Acob R."/>
            <person name="Barry K."/>
            <person name="Cullen D."/>
            <person name="De Vries R."/>
            <person name="Hainaut M."/>
            <person name="Hatakka A."/>
            <person name="Henrissat B."/>
            <person name="Hilden K."/>
            <person name="Kuo R."/>
            <person name="Labutti K."/>
            <person name="Lipzen A."/>
            <person name="Makela M.R."/>
            <person name="Sandor L."/>
            <person name="Spatafora J.W."/>
            <person name="Grigoriev I.V."/>
            <person name="Hibbett D.S."/>
        </authorList>
    </citation>
    <scope>NUCLEOTIDE SEQUENCE [LARGE SCALE GENOMIC DNA]</scope>
    <source>
        <strain evidence="3 4">3A-2</strain>
    </source>
</reference>
<proteinExistence type="predicted"/>
<feature type="region of interest" description="Disordered" evidence="1">
    <location>
        <begin position="524"/>
        <end position="849"/>
    </location>
</feature>
<feature type="compositionally biased region" description="Low complexity" evidence="1">
    <location>
        <begin position="334"/>
        <end position="348"/>
    </location>
</feature>
<evidence type="ECO:0000313" key="3">
    <source>
        <dbReference type="EMBL" id="OCH95804.1"/>
    </source>
</evidence>
<dbReference type="PANTHER" id="PTHR45924">
    <property type="entry name" value="FI17866P1"/>
    <property type="match status" value="1"/>
</dbReference>
<dbReference type="PROSITE" id="PS50010">
    <property type="entry name" value="DH_2"/>
    <property type="match status" value="1"/>
</dbReference>
<feature type="region of interest" description="Disordered" evidence="1">
    <location>
        <begin position="71"/>
        <end position="95"/>
    </location>
</feature>
<feature type="domain" description="DH" evidence="2">
    <location>
        <begin position="92"/>
        <end position="284"/>
    </location>
</feature>
<protein>
    <recommendedName>
        <fullName evidence="2">DH domain-containing protein</fullName>
    </recommendedName>
</protein>
<dbReference type="SMART" id="SM00325">
    <property type="entry name" value="RhoGEF"/>
    <property type="match status" value="1"/>
</dbReference>
<dbReference type="SUPFAM" id="SSF48065">
    <property type="entry name" value="DBL homology domain (DH-domain)"/>
    <property type="match status" value="1"/>
</dbReference>
<feature type="compositionally biased region" description="Pro residues" evidence="1">
    <location>
        <begin position="549"/>
        <end position="561"/>
    </location>
</feature>
<dbReference type="EMBL" id="KV722334">
    <property type="protein sequence ID" value="OCH95804.1"/>
    <property type="molecule type" value="Genomic_DNA"/>
</dbReference>
<feature type="compositionally biased region" description="Pro residues" evidence="1">
    <location>
        <begin position="12"/>
        <end position="39"/>
    </location>
</feature>
<feature type="compositionally biased region" description="Pro residues" evidence="1">
    <location>
        <begin position="528"/>
        <end position="542"/>
    </location>
</feature>
<gene>
    <name evidence="3" type="ORF">OBBRIDRAFT_822716</name>
</gene>
<organism evidence="3 4">
    <name type="scientific">Obba rivulosa</name>
    <dbReference type="NCBI Taxonomy" id="1052685"/>
    <lineage>
        <taxon>Eukaryota</taxon>
        <taxon>Fungi</taxon>
        <taxon>Dikarya</taxon>
        <taxon>Basidiomycota</taxon>
        <taxon>Agaricomycotina</taxon>
        <taxon>Agaricomycetes</taxon>
        <taxon>Polyporales</taxon>
        <taxon>Gelatoporiaceae</taxon>
        <taxon>Obba</taxon>
    </lineage>
</organism>
<feature type="compositionally biased region" description="Pro residues" evidence="1">
    <location>
        <begin position="807"/>
        <end position="821"/>
    </location>
</feature>
<dbReference type="GO" id="GO:0005085">
    <property type="term" value="F:guanyl-nucleotide exchange factor activity"/>
    <property type="evidence" value="ECO:0007669"/>
    <property type="project" value="InterPro"/>
</dbReference>
<dbReference type="OrthoDB" id="6244550at2759"/>
<feature type="compositionally biased region" description="Low complexity" evidence="1">
    <location>
        <begin position="771"/>
        <end position="800"/>
    </location>
</feature>
<dbReference type="GO" id="GO:0031267">
    <property type="term" value="F:small GTPase binding"/>
    <property type="evidence" value="ECO:0007669"/>
    <property type="project" value="TreeGrafter"/>
</dbReference>
<sequence length="1002" mass="107632">MNGNVAMSVTKPLPPPARDEMLPPPPPDDILTSPPPPPKVARDPNAMASVPLPRIPPIDVAASLDFAASGPGSAPLTPNGLSPTSPTIDGKKKSNPLTDLIETEKVYVDLLTGIIRKVASAWSRSNLPPPELDTMFRSIESIYKANRSLGSKLKEIGTDPRGLGDLLMRWIDDLEAPYTTYCTNYCSGFDNWEPVQSNSRLRTILAMFSASNPPPLPPSSPQHPSEPPLWTLDELFMLPKGRLKYYKRLYMRLLSSTAPGRSDYKLLTGALEKLDQLMAIQDERATIRVSAPPPPPPPKAADDVVLDDPRLPTSAGPQVPTPQSDAETPHSQRASNSTHGSSGASSGGRRSEDTAPTSDGRGSSTTLSMHISDLERRLSTERTLDLFTMAPKNVRLQISSPNLPYTRELRISADVIISLTPRSTGVEVVQDRGHLFILTDLLLICERMTPSERAQAGTDGPDMWLLYPPLSSKHLRVAPVEGSDTALTVTILRKEVMFVHVDSRRLRDRLVSEFRECIEAAASMLPPSKNPPPPVPSLPPMDAPLRLPSAPPDRNGPPPRDAPQWDSFPERANGTMSPPERVFSHGGGSATQRPSAERIISPPPRENSRPEPQRGLSESSLKDNMSRLRISPDAQSPNNLPLPPSPMYPPRSSSAAPAADEGPPFGTGQAHRQHFRPTPGQLMPQSYAPGQPISLGGFSPSQGRPSQPPGGNYVVPPPRDASRTVPPPDVGPGPSGGMYPMAGRPSGAPSHAYGPPRTPSGGPMGPGYAGPSQSRPPSDSSYQSSLRESSSTRSLSSQYEQGYGAAPPMPPYPEGLPPPRPHFGLPRSNSSSSLSSSSNSLHAPQPRPLLPSAQLSLRTTSTIGSFADPSPPESPVEETRPEIGPVTSKISAQMKCKVFLKQHHAQWKSLGTARLKLYHESPTNIKQLVVEAEKDKSVMISTIVDTDGVERVGKTGVAIGLSDRGQRTGIVYMIQLRNEESAGGLFDSLLANSDRAATAGRA</sequence>
<evidence type="ECO:0000256" key="1">
    <source>
        <dbReference type="SAM" id="MobiDB-lite"/>
    </source>
</evidence>
<evidence type="ECO:0000259" key="2">
    <source>
        <dbReference type="PROSITE" id="PS50010"/>
    </source>
</evidence>
<evidence type="ECO:0000313" key="4">
    <source>
        <dbReference type="Proteomes" id="UP000250043"/>
    </source>
</evidence>
<feature type="compositionally biased region" description="Polar residues" evidence="1">
    <location>
        <begin position="321"/>
        <end position="333"/>
    </location>
</feature>
<feature type="compositionally biased region" description="Low complexity" evidence="1">
    <location>
        <begin position="650"/>
        <end position="659"/>
    </location>
</feature>
<keyword evidence="4" id="KW-1185">Reference proteome</keyword>
<feature type="region of interest" description="Disordered" evidence="1">
    <location>
        <begin position="1"/>
        <end position="53"/>
    </location>
</feature>
<feature type="compositionally biased region" description="Pro residues" evidence="1">
    <location>
        <begin position="640"/>
        <end position="649"/>
    </location>
</feature>
<feature type="region of interest" description="Disordered" evidence="1">
    <location>
        <begin position="287"/>
        <end position="368"/>
    </location>
</feature>